<comment type="caution">
    <text evidence="1">The sequence shown here is derived from an EMBL/GenBank/DDBJ whole genome shotgun (WGS) entry which is preliminary data.</text>
</comment>
<dbReference type="Pfam" id="PF13958">
    <property type="entry name" value="ToxN_toxin"/>
    <property type="match status" value="1"/>
</dbReference>
<sequence length="180" mass="21413">MKDFGLYVIDNKYLKFLYEIDKEVYYNPYKKAKPFVGIIIFLDNLNYFIPIISAKPKHSKLKTSSREHILITTTISDNNLSNKVYKKHMNNYIQILSLIDIKKMIPAPEGTYTKLNFNDFDPTYKKLLLKEYEFCLKNKQKIYKTATNLYTKQKETGVVLKRHCNFTILENSMNNWKNKK</sequence>
<dbReference type="OrthoDB" id="399637at2"/>
<dbReference type="AlphaFoldDB" id="S6G941"/>
<dbReference type="RefSeq" id="WP_004426892.1">
    <property type="nucleotide sequence ID" value="NZ_AORK01000006.1"/>
</dbReference>
<evidence type="ECO:0000313" key="2">
    <source>
        <dbReference type="Proteomes" id="UP000015348"/>
    </source>
</evidence>
<reference evidence="1 2" key="1">
    <citation type="journal article" date="2013" name="Genome Announc.">
        <title>Draft Genome Sequences of Mycoplasma auris and Mycoplasma yeatsii, Two Species of the Ear Canal of Caprinae.</title>
        <authorList>
            <person name="Dordet-Frisoni E."/>
            <person name="Baranowski E."/>
            <person name="Barre A."/>
            <person name="Blanchard A."/>
            <person name="Breton M."/>
            <person name="Couture C."/>
            <person name="Dupuy V."/>
            <person name="Gaurivaud P."/>
            <person name="Jacob D."/>
            <person name="Lemaitre C."/>
            <person name="Manso-Silvan L."/>
            <person name="Nikolski M."/>
            <person name="Nouvel L.X."/>
            <person name="Poumarat F."/>
            <person name="Sirand-Pugnet P."/>
            <person name="Thebault P."/>
            <person name="Theil S."/>
            <person name="Thiaucourt F."/>
            <person name="Citti C."/>
            <person name="Tardy F."/>
        </authorList>
    </citation>
    <scope>NUCLEOTIDE SEQUENCE [LARGE SCALE GENOMIC DNA]</scope>
    <source>
        <strain evidence="1 2">13926</strain>
    </source>
</reference>
<dbReference type="PATRIC" id="fig|1188240.3.peg.81"/>
<accession>S6G941</accession>
<dbReference type="Gene3D" id="3.10.129.130">
    <property type="match status" value="1"/>
</dbReference>
<dbReference type="Proteomes" id="UP000015348">
    <property type="component" value="Unassembled WGS sequence"/>
</dbReference>
<dbReference type="InterPro" id="IPR053735">
    <property type="entry name" value="Type_III_TA_endoRNase"/>
</dbReference>
<proteinExistence type="predicted"/>
<dbReference type="eggNOG" id="ENOG502Z808">
    <property type="taxonomic scope" value="Bacteria"/>
</dbReference>
<dbReference type="GO" id="GO:0003723">
    <property type="term" value="F:RNA binding"/>
    <property type="evidence" value="ECO:0007669"/>
    <property type="project" value="InterPro"/>
</dbReference>
<evidence type="ECO:0000313" key="1">
    <source>
        <dbReference type="EMBL" id="EOA07520.1"/>
    </source>
</evidence>
<protein>
    <recommendedName>
        <fullName evidence="3">Type III toxin-antitoxin system ToxN/AbiQ family toxin</fullName>
    </recommendedName>
</protein>
<organism evidence="1 2">
    <name type="scientific">Mycoplasma yeatsii 13926</name>
    <dbReference type="NCBI Taxonomy" id="1188240"/>
    <lineage>
        <taxon>Bacteria</taxon>
        <taxon>Bacillati</taxon>
        <taxon>Mycoplasmatota</taxon>
        <taxon>Mollicutes</taxon>
        <taxon>Mycoplasmataceae</taxon>
        <taxon>Mycoplasma</taxon>
    </lineage>
</organism>
<dbReference type="InterPro" id="IPR025911">
    <property type="entry name" value="ToxN/AbiQ_toxin"/>
</dbReference>
<gene>
    <name evidence="1" type="ORF">MYEA_0800</name>
</gene>
<evidence type="ECO:0008006" key="3">
    <source>
        <dbReference type="Google" id="ProtNLM"/>
    </source>
</evidence>
<name>S6G941_9MOLU</name>
<dbReference type="EMBL" id="AORK01000006">
    <property type="protein sequence ID" value="EOA07520.1"/>
    <property type="molecule type" value="Genomic_DNA"/>
</dbReference>
<dbReference type="GO" id="GO:0004521">
    <property type="term" value="F:RNA endonuclease activity"/>
    <property type="evidence" value="ECO:0007669"/>
    <property type="project" value="InterPro"/>
</dbReference>